<dbReference type="SUPFAM" id="SSF111369">
    <property type="entry name" value="HlyD-like secretion proteins"/>
    <property type="match status" value="1"/>
</dbReference>
<dbReference type="InterPro" id="IPR058647">
    <property type="entry name" value="BSH_CzcB-like"/>
</dbReference>
<dbReference type="Gene3D" id="2.40.30.170">
    <property type="match status" value="1"/>
</dbReference>
<evidence type="ECO:0000256" key="3">
    <source>
        <dbReference type="SAM" id="Coils"/>
    </source>
</evidence>
<keyword evidence="2" id="KW-0813">Transport</keyword>
<evidence type="ECO:0000259" key="6">
    <source>
        <dbReference type="Pfam" id="PF25973"/>
    </source>
</evidence>
<dbReference type="InterPro" id="IPR058792">
    <property type="entry name" value="Beta-barrel_RND_2"/>
</dbReference>
<evidence type="ECO:0000313" key="8">
    <source>
        <dbReference type="Proteomes" id="UP001199816"/>
    </source>
</evidence>
<dbReference type="InterPro" id="IPR030190">
    <property type="entry name" value="MacA_alpha-hairpin_sf"/>
</dbReference>
<comment type="caution">
    <text evidence="7">The sequence shown here is derived from an EMBL/GenBank/DDBJ whole genome shotgun (WGS) entry which is preliminary data.</text>
</comment>
<protein>
    <submittedName>
        <fullName evidence="7">Efflux RND transporter periplasmic adaptor subunit</fullName>
    </submittedName>
</protein>
<keyword evidence="3" id="KW-0175">Coiled coil</keyword>
<dbReference type="PROSITE" id="PS51257">
    <property type="entry name" value="PROKAR_LIPOPROTEIN"/>
    <property type="match status" value="1"/>
</dbReference>
<feature type="domain" description="CusB-like beta-barrel" evidence="5">
    <location>
        <begin position="229"/>
        <end position="301"/>
    </location>
</feature>
<keyword evidence="8" id="KW-1185">Reference proteome</keyword>
<gene>
    <name evidence="7" type="ORF">LQ567_02480</name>
</gene>
<dbReference type="PANTHER" id="PTHR30097">
    <property type="entry name" value="CATION EFFLUX SYSTEM PROTEIN CUSB"/>
    <property type="match status" value="1"/>
</dbReference>
<evidence type="ECO:0000256" key="1">
    <source>
        <dbReference type="ARBA" id="ARBA00009477"/>
    </source>
</evidence>
<organism evidence="7 8">
    <name type="scientific">Niabella pedocola</name>
    <dbReference type="NCBI Taxonomy" id="1752077"/>
    <lineage>
        <taxon>Bacteria</taxon>
        <taxon>Pseudomonadati</taxon>
        <taxon>Bacteroidota</taxon>
        <taxon>Chitinophagia</taxon>
        <taxon>Chitinophagales</taxon>
        <taxon>Chitinophagaceae</taxon>
        <taxon>Niabella</taxon>
    </lineage>
</organism>
<accession>A0ABS8PKK0</accession>
<evidence type="ECO:0000259" key="5">
    <source>
        <dbReference type="Pfam" id="PF25954"/>
    </source>
</evidence>
<dbReference type="Proteomes" id="UP001199816">
    <property type="component" value="Unassembled WGS sequence"/>
</dbReference>
<dbReference type="InterPro" id="IPR051909">
    <property type="entry name" value="MFP_Cation_Efflux"/>
</dbReference>
<feature type="signal peptide" evidence="4">
    <location>
        <begin position="1"/>
        <end position="19"/>
    </location>
</feature>
<comment type="similarity">
    <text evidence="1">Belongs to the membrane fusion protein (MFP) (TC 8.A.1) family.</text>
</comment>
<dbReference type="Pfam" id="PF25954">
    <property type="entry name" value="Beta-barrel_RND_2"/>
    <property type="match status" value="1"/>
</dbReference>
<feature type="domain" description="CzcB-like barrel-sandwich hybrid" evidence="6">
    <location>
        <begin position="84"/>
        <end position="221"/>
    </location>
</feature>
<dbReference type="InterPro" id="IPR006143">
    <property type="entry name" value="RND_pump_MFP"/>
</dbReference>
<dbReference type="EMBL" id="JAJNEC010000003">
    <property type="protein sequence ID" value="MCD2421610.1"/>
    <property type="molecule type" value="Genomic_DNA"/>
</dbReference>
<dbReference type="Pfam" id="PF25973">
    <property type="entry name" value="BSH_CzcB"/>
    <property type="match status" value="1"/>
</dbReference>
<dbReference type="NCBIfam" id="TIGR01730">
    <property type="entry name" value="RND_mfp"/>
    <property type="match status" value="1"/>
</dbReference>
<proteinExistence type="inferred from homology"/>
<evidence type="ECO:0000256" key="2">
    <source>
        <dbReference type="ARBA" id="ARBA00022448"/>
    </source>
</evidence>
<feature type="chain" id="PRO_5046468190" evidence="4">
    <location>
        <begin position="20"/>
        <end position="401"/>
    </location>
</feature>
<keyword evidence="4" id="KW-0732">Signal</keyword>
<feature type="coiled-coil region" evidence="3">
    <location>
        <begin position="119"/>
        <end position="177"/>
    </location>
</feature>
<name>A0ABS8PKK0_9BACT</name>
<dbReference type="Gene3D" id="2.40.50.100">
    <property type="match status" value="1"/>
</dbReference>
<dbReference type="Gene3D" id="6.10.140.1990">
    <property type="match status" value="1"/>
</dbReference>
<dbReference type="RefSeq" id="WP_231002515.1">
    <property type="nucleotide sequence ID" value="NZ_JAJNEC010000003.1"/>
</dbReference>
<dbReference type="PANTHER" id="PTHR30097:SF4">
    <property type="entry name" value="SLR6042 PROTEIN"/>
    <property type="match status" value="1"/>
</dbReference>
<evidence type="ECO:0000313" key="7">
    <source>
        <dbReference type="EMBL" id="MCD2421610.1"/>
    </source>
</evidence>
<sequence>MLKQIHILSIVFTVSLLFACNSKPEPAAEEKEAAETETHAEDGVSMTADQIKSIGLQLGPIENKELSNTVKAMGMLTVPNENKAFVTPLSGGVVRTLNVRPGAFVNKGQVLAIIVNPDLIPLQQQLQQLNAQIQLAELEVTRQQDLYKGNAAPLKNYQRASTELKTLRSQRAGIEQQLSAMGAGRSFSATLPVRSPISGTVSKVMAQIGSNVTVSAPIAEIVNNSQIHLDLNVYEKDLPLISVGQVIHFTLTNNPGKEYDAKVFSIGTAFEGDTKSVPVHASVTGEKTGLIDGMGVTANISLNTQTAPAVPDASLVNFQGKDYIFIVATDKPAHGADEHAQHEKGHAEETHFMMVPVARGVSDVGYTQITPLASIPPGAMVAVKGAFFLLAKMTNTEGHAH</sequence>
<reference evidence="7 8" key="1">
    <citation type="submission" date="2021-11" db="EMBL/GenBank/DDBJ databases">
        <title>Genomic of Niabella pedocola.</title>
        <authorList>
            <person name="Wu T."/>
        </authorList>
    </citation>
    <scope>NUCLEOTIDE SEQUENCE [LARGE SCALE GENOMIC DNA]</scope>
    <source>
        <strain evidence="7 8">JCM 31011</strain>
    </source>
</reference>
<evidence type="ECO:0000256" key="4">
    <source>
        <dbReference type="SAM" id="SignalP"/>
    </source>
</evidence>